<gene>
    <name evidence="5" type="ORF">PCOR1329_LOCUS52638</name>
</gene>
<evidence type="ECO:0000313" key="5">
    <source>
        <dbReference type="EMBL" id="CAK0864942.1"/>
    </source>
</evidence>
<dbReference type="Pfam" id="PF12796">
    <property type="entry name" value="Ank_2"/>
    <property type="match status" value="1"/>
</dbReference>
<evidence type="ECO:0000256" key="2">
    <source>
        <dbReference type="SAM" id="Coils"/>
    </source>
</evidence>
<dbReference type="Gene3D" id="1.25.40.20">
    <property type="entry name" value="Ankyrin repeat-containing domain"/>
    <property type="match status" value="1"/>
</dbReference>
<name>A0ABN9V1P5_9DINO</name>
<dbReference type="PROSITE" id="PS50297">
    <property type="entry name" value="ANK_REP_REGION"/>
    <property type="match status" value="1"/>
</dbReference>
<feature type="region of interest" description="Disordered" evidence="3">
    <location>
        <begin position="383"/>
        <end position="405"/>
    </location>
</feature>
<dbReference type="Proteomes" id="UP001189429">
    <property type="component" value="Unassembled WGS sequence"/>
</dbReference>
<dbReference type="InterPro" id="IPR036770">
    <property type="entry name" value="Ankyrin_rpt-contain_sf"/>
</dbReference>
<evidence type="ECO:0000256" key="3">
    <source>
        <dbReference type="SAM" id="MobiDB-lite"/>
    </source>
</evidence>
<evidence type="ECO:0000313" key="6">
    <source>
        <dbReference type="Proteomes" id="UP001189429"/>
    </source>
</evidence>
<keyword evidence="1" id="KW-0040">ANK repeat</keyword>
<evidence type="ECO:0000256" key="1">
    <source>
        <dbReference type="PROSITE-ProRule" id="PRU00023"/>
    </source>
</evidence>
<protein>
    <recommendedName>
        <fullName evidence="4">Peptidase M1 alanyl aminopeptidase C-terminal domain-containing protein</fullName>
    </recommendedName>
</protein>
<comment type="caution">
    <text evidence="5">The sequence shown here is derived from an EMBL/GenBank/DDBJ whole genome shotgun (WGS) entry which is preliminary data.</text>
</comment>
<dbReference type="InterPro" id="IPR037144">
    <property type="entry name" value="Peptidase_M1_pepN_C_sf"/>
</dbReference>
<dbReference type="InterPro" id="IPR012779">
    <property type="entry name" value="Peptidase_M1_pepN"/>
</dbReference>
<sequence>MTPPTDPVRLHKARGAVRRAIAVALHDDLQRRYDELSPAPGEKVVIDGPSAAKRTLRNVCLGYLASAKDAAAAAKCGSQFVEAAERGCMTDKLAAFQSLVEMPDAPETKEAVQRFYDEAKGDFNVINKWFAMQALADTEDSLQRVEKLMEHPDFTLKNPNRLRSVVSMFVGNVSGFHKADGSGYAFMAKMVLEVDKINPQVASRMALAFSTWAKLDAARQALVKEQLGMLQGHQGDLSKDTFEVVSKVSRAACREADALVTRAQAPRLAMVEQFEEENQRKLEDDRWWEGNDERGQLAVAERLLGADGGAADANAADGAGECPLHLAAARGDYTMVKLLLERGANAAVRSRLAGKLPEDCARERGHTDTATLLARRAAMVEPASSAEVPVHRGRRDPGRGSRRSGVGMEQLVVSISIVLGLDPLLSLEKVLNRTLAAISGLILEEVDDPNYEPWAAVQWFSGEQGGKPPRSGPPRDAPRREAPAAGGREHDRDRSPRGRGGHERGGRERDRSPPRGKGGEGEPAPAERGEAAEGSPLEALERLVPRFPEGALQMDFVGGGEDRGYVERETGTVISVDTSLGEEHLTILVTGPLLWVYAAHCMVMKRYHELEREKEDRARGRGGSDIASSKVDELQAQLAALQSQLAEVQRSQGGGRK</sequence>
<organism evidence="5 6">
    <name type="scientific">Prorocentrum cordatum</name>
    <dbReference type="NCBI Taxonomy" id="2364126"/>
    <lineage>
        <taxon>Eukaryota</taxon>
        <taxon>Sar</taxon>
        <taxon>Alveolata</taxon>
        <taxon>Dinophyceae</taxon>
        <taxon>Prorocentrales</taxon>
        <taxon>Prorocentraceae</taxon>
        <taxon>Prorocentrum</taxon>
    </lineage>
</organism>
<reference evidence="5" key="1">
    <citation type="submission" date="2023-10" db="EMBL/GenBank/DDBJ databases">
        <authorList>
            <person name="Chen Y."/>
            <person name="Shah S."/>
            <person name="Dougan E. K."/>
            <person name="Thang M."/>
            <person name="Chan C."/>
        </authorList>
    </citation>
    <scope>NUCLEOTIDE SEQUENCE [LARGE SCALE GENOMIC DNA]</scope>
</reference>
<keyword evidence="6" id="KW-1185">Reference proteome</keyword>
<proteinExistence type="predicted"/>
<feature type="compositionally biased region" description="Basic and acidic residues" evidence="3">
    <location>
        <begin position="476"/>
        <end position="531"/>
    </location>
</feature>
<evidence type="ECO:0000259" key="4">
    <source>
        <dbReference type="Pfam" id="PF17432"/>
    </source>
</evidence>
<dbReference type="PANTHER" id="PTHR46322:SF1">
    <property type="entry name" value="PUROMYCIN-SENSITIVE AMINOPEPTIDASE"/>
    <property type="match status" value="1"/>
</dbReference>
<dbReference type="Pfam" id="PF17432">
    <property type="entry name" value="DUF3458_C"/>
    <property type="match status" value="1"/>
</dbReference>
<feature type="coiled-coil region" evidence="2">
    <location>
        <begin position="624"/>
        <end position="651"/>
    </location>
</feature>
<dbReference type="PANTHER" id="PTHR46322">
    <property type="entry name" value="PUROMYCIN-SENSITIVE AMINOPEPTIDASE"/>
    <property type="match status" value="1"/>
</dbReference>
<dbReference type="EMBL" id="CAUYUJ010016407">
    <property type="protein sequence ID" value="CAK0864942.1"/>
    <property type="molecule type" value="Genomic_DNA"/>
</dbReference>
<feature type="region of interest" description="Disordered" evidence="3">
    <location>
        <begin position="460"/>
        <end position="536"/>
    </location>
</feature>
<feature type="domain" description="Peptidase M1 alanyl aminopeptidase C-terminal" evidence="4">
    <location>
        <begin position="5"/>
        <end position="248"/>
    </location>
</feature>
<keyword evidence="2" id="KW-0175">Coiled coil</keyword>
<dbReference type="InterPro" id="IPR024601">
    <property type="entry name" value="Peptidase_M1_pepN_C"/>
</dbReference>
<dbReference type="PROSITE" id="PS50088">
    <property type="entry name" value="ANK_REPEAT"/>
    <property type="match status" value="1"/>
</dbReference>
<dbReference type="Gene3D" id="1.25.50.10">
    <property type="entry name" value="Peptidase M1, alanyl aminopeptidase, C-terminal domain"/>
    <property type="match status" value="1"/>
</dbReference>
<feature type="repeat" description="ANK" evidence="1">
    <location>
        <begin position="319"/>
        <end position="351"/>
    </location>
</feature>
<accession>A0ABN9V1P5</accession>
<dbReference type="SUPFAM" id="SSF48403">
    <property type="entry name" value="Ankyrin repeat"/>
    <property type="match status" value="1"/>
</dbReference>
<dbReference type="InterPro" id="IPR002110">
    <property type="entry name" value="Ankyrin_rpt"/>
</dbReference>